<dbReference type="RefSeq" id="WP_100003522.1">
    <property type="nucleotide sequence ID" value="NZ_CP017944.1"/>
</dbReference>
<evidence type="ECO:0000313" key="4">
    <source>
        <dbReference type="Proteomes" id="UP000232163"/>
    </source>
</evidence>
<feature type="transmembrane region" description="Helical" evidence="2">
    <location>
        <begin position="12"/>
        <end position="34"/>
    </location>
</feature>
<organism evidence="3 4">
    <name type="scientific">Phyllobacterium zundukense</name>
    <dbReference type="NCBI Taxonomy" id="1867719"/>
    <lineage>
        <taxon>Bacteria</taxon>
        <taxon>Pseudomonadati</taxon>
        <taxon>Pseudomonadota</taxon>
        <taxon>Alphaproteobacteria</taxon>
        <taxon>Hyphomicrobiales</taxon>
        <taxon>Phyllobacteriaceae</taxon>
        <taxon>Phyllobacterium</taxon>
    </lineage>
</organism>
<evidence type="ECO:0008006" key="5">
    <source>
        <dbReference type="Google" id="ProtNLM"/>
    </source>
</evidence>
<protein>
    <recommendedName>
        <fullName evidence="5">DUF930 domain-containing protein</fullName>
    </recommendedName>
</protein>
<proteinExistence type="predicted"/>
<dbReference type="InterPro" id="IPR009273">
    <property type="entry name" value="DUF930"/>
</dbReference>
<comment type="caution">
    <text evidence="3">The sequence shown here is derived from an EMBL/GenBank/DDBJ whole genome shotgun (WGS) entry which is preliminary data.</text>
</comment>
<keyword evidence="2" id="KW-0812">Transmembrane</keyword>
<dbReference type="EMBL" id="MZMT01000033">
    <property type="protein sequence ID" value="PIO44347.1"/>
    <property type="molecule type" value="Genomic_DNA"/>
</dbReference>
<evidence type="ECO:0000313" key="3">
    <source>
        <dbReference type="EMBL" id="PIO44347.1"/>
    </source>
</evidence>
<reference evidence="3 4" key="1">
    <citation type="journal article" date="2017" name="Int J Environ Stud">
        <title>Does the Miocene-Pliocene relict legume Oxytropis triphylla form nitrogen-fixing nodules with a combination of bacterial strains?</title>
        <authorList>
            <person name="Safronova V."/>
            <person name="Belimov A."/>
            <person name="Sazanova A."/>
            <person name="Kuznetsova I."/>
            <person name="Popova J."/>
            <person name="Andronov E."/>
            <person name="Verkhozina A."/>
            <person name="Tikhonovich I."/>
        </authorList>
    </citation>
    <scope>NUCLEOTIDE SEQUENCE [LARGE SCALE GENOMIC DNA]</scope>
    <source>
        <strain evidence="3 4">Tri-38</strain>
    </source>
</reference>
<evidence type="ECO:0000256" key="2">
    <source>
        <dbReference type="SAM" id="Phobius"/>
    </source>
</evidence>
<dbReference type="OrthoDB" id="9804158at2"/>
<feature type="region of interest" description="Disordered" evidence="1">
    <location>
        <begin position="38"/>
        <end position="197"/>
    </location>
</feature>
<keyword evidence="2" id="KW-0472">Membrane</keyword>
<name>A0A2N9VXX9_9HYPH</name>
<dbReference type="Pfam" id="PF06059">
    <property type="entry name" value="DUF930"/>
    <property type="match status" value="1"/>
</dbReference>
<gene>
    <name evidence="3" type="ORF">B5P45_13895</name>
</gene>
<feature type="compositionally biased region" description="Polar residues" evidence="1">
    <location>
        <begin position="84"/>
        <end position="94"/>
    </location>
</feature>
<dbReference type="Proteomes" id="UP000232163">
    <property type="component" value="Unassembled WGS sequence"/>
</dbReference>
<keyword evidence="2" id="KW-1133">Transmembrane helix</keyword>
<sequence>MQQSANKLWEGIGWGAVASVALHLSVAVLLLVHLRFEPSPPPKEQDVKVELVSPPSPKPEEKPQTEPAKNHAKPLRPLAFESAAAQTEQKTTEPTLPAAGQSETQGDLPASENASSAESKTEITTREVLPKTKPAPAEVNAATEPREAKEPPTQQTSDNIRSVPAPKQKNDETSQTSKPSETKPKQRSNQQVDARDIFSPKGLFDPRIMQTIGKLPRKGRIRQLCYTEALDQIRRQALGSYADILVPYGPAGGVITNDVLIAKGGAFRSRTNWYNVEFKCQVDADTTKVISFSFAIGGAVPKSQWNARQLPMD</sequence>
<dbReference type="KEGG" id="pht:BLM14_28425"/>
<feature type="compositionally biased region" description="Basic and acidic residues" evidence="1">
    <location>
        <begin position="119"/>
        <end position="130"/>
    </location>
</feature>
<evidence type="ECO:0000256" key="1">
    <source>
        <dbReference type="SAM" id="MobiDB-lite"/>
    </source>
</evidence>
<accession>A0A2N9VXX9</accession>
<keyword evidence="4" id="KW-1185">Reference proteome</keyword>
<dbReference type="AlphaFoldDB" id="A0A2N9VXX9"/>